<dbReference type="GO" id="GO:0007420">
    <property type="term" value="P:brain development"/>
    <property type="evidence" value="ECO:0007669"/>
    <property type="project" value="InterPro"/>
</dbReference>
<dbReference type="SUPFAM" id="SSF50814">
    <property type="entry name" value="Lipocalins"/>
    <property type="match status" value="1"/>
</dbReference>
<comment type="caution">
    <text evidence="13">The sequence shown here is derived from an EMBL/GenBank/DDBJ whole genome shotgun (WGS) entry which is preliminary data.</text>
</comment>
<gene>
    <name evidence="13" type="ORF">DGAL_LOCUS3377</name>
</gene>
<keyword evidence="4" id="KW-0813">Transport</keyword>
<comment type="similarity">
    <text evidence="2 11">Belongs to the calycin superfamily. Lipocalin family.</text>
</comment>
<evidence type="ECO:0000256" key="9">
    <source>
        <dbReference type="ARBA" id="ARBA00023180"/>
    </source>
</evidence>
<feature type="domain" description="Lipocalin/cytosolic fatty-acid binding" evidence="12">
    <location>
        <begin position="44"/>
        <end position="190"/>
    </location>
</feature>
<dbReference type="GO" id="GO:0006629">
    <property type="term" value="P:lipid metabolic process"/>
    <property type="evidence" value="ECO:0007669"/>
    <property type="project" value="TreeGrafter"/>
</dbReference>
<dbReference type="GO" id="GO:0006869">
    <property type="term" value="P:lipid transport"/>
    <property type="evidence" value="ECO:0007669"/>
    <property type="project" value="InterPro"/>
</dbReference>
<evidence type="ECO:0000256" key="7">
    <source>
        <dbReference type="ARBA" id="ARBA00023121"/>
    </source>
</evidence>
<evidence type="ECO:0000256" key="10">
    <source>
        <dbReference type="ARBA" id="ARBA00023283"/>
    </source>
</evidence>
<evidence type="ECO:0000313" key="14">
    <source>
        <dbReference type="Proteomes" id="UP000789390"/>
    </source>
</evidence>
<evidence type="ECO:0000256" key="2">
    <source>
        <dbReference type="ARBA" id="ARBA00006889"/>
    </source>
</evidence>
<dbReference type="PRINTS" id="PR01219">
    <property type="entry name" value="APOLIPOPROTD"/>
</dbReference>
<comment type="subcellular location">
    <subcellularLocation>
        <location evidence="1">Secreted</location>
    </subcellularLocation>
</comment>
<keyword evidence="9" id="KW-0325">Glycoprotein</keyword>
<evidence type="ECO:0000256" key="8">
    <source>
        <dbReference type="ARBA" id="ARBA00023157"/>
    </source>
</evidence>
<reference evidence="13" key="1">
    <citation type="submission" date="2021-11" db="EMBL/GenBank/DDBJ databases">
        <authorList>
            <person name="Schell T."/>
        </authorList>
    </citation>
    <scope>NUCLEOTIDE SEQUENCE</scope>
    <source>
        <strain evidence="13">M5</strain>
    </source>
</reference>
<dbReference type="GO" id="GO:0005576">
    <property type="term" value="C:extracellular region"/>
    <property type="evidence" value="ECO:0007669"/>
    <property type="project" value="UniProtKB-SubCell"/>
</dbReference>
<dbReference type="InterPro" id="IPR012674">
    <property type="entry name" value="Calycin"/>
</dbReference>
<feature type="signal peptide" evidence="11">
    <location>
        <begin position="1"/>
        <end position="26"/>
    </location>
</feature>
<keyword evidence="8" id="KW-1015">Disulfide bond</keyword>
<dbReference type="AlphaFoldDB" id="A0A8J2WGU8"/>
<dbReference type="GO" id="GO:0042246">
    <property type="term" value="P:tissue regeneration"/>
    <property type="evidence" value="ECO:0007669"/>
    <property type="project" value="InterPro"/>
</dbReference>
<evidence type="ECO:0000256" key="6">
    <source>
        <dbReference type="ARBA" id="ARBA00022729"/>
    </source>
</evidence>
<dbReference type="Gene3D" id="2.40.128.20">
    <property type="match status" value="1"/>
</dbReference>
<dbReference type="PANTHER" id="PTHR10612">
    <property type="entry name" value="APOLIPOPROTEIN D"/>
    <property type="match status" value="1"/>
</dbReference>
<keyword evidence="14" id="KW-1185">Reference proteome</keyword>
<evidence type="ECO:0000259" key="12">
    <source>
        <dbReference type="Pfam" id="PF08212"/>
    </source>
</evidence>
<evidence type="ECO:0000313" key="13">
    <source>
        <dbReference type="EMBL" id="CAH0101077.1"/>
    </source>
</evidence>
<proteinExistence type="inferred from homology"/>
<dbReference type="OrthoDB" id="565904at2759"/>
<dbReference type="InterPro" id="IPR000566">
    <property type="entry name" value="Lipocln_cytosolic_FA-bd_dom"/>
</dbReference>
<dbReference type="InterPro" id="IPR022271">
    <property type="entry name" value="Lipocalin_ApoD"/>
</dbReference>
<evidence type="ECO:0000256" key="4">
    <source>
        <dbReference type="ARBA" id="ARBA00022448"/>
    </source>
</evidence>
<dbReference type="CDD" id="cd19437">
    <property type="entry name" value="lipocalin_apoD-like"/>
    <property type="match status" value="1"/>
</dbReference>
<dbReference type="PIRSF" id="PIRSF036893">
    <property type="entry name" value="Lipocalin_ApoD"/>
    <property type="match status" value="1"/>
</dbReference>
<protein>
    <recommendedName>
        <fullName evidence="3">Apolipoprotein D</fullName>
    </recommendedName>
</protein>
<dbReference type="GO" id="GO:0008289">
    <property type="term" value="F:lipid binding"/>
    <property type="evidence" value="ECO:0007669"/>
    <property type="project" value="UniProtKB-KW"/>
</dbReference>
<accession>A0A8J2WGU8</accession>
<name>A0A8J2WGU8_9CRUS</name>
<dbReference type="FunFam" id="2.40.128.20:FF:000003">
    <property type="entry name" value="Apolipoprotein D"/>
    <property type="match status" value="1"/>
</dbReference>
<dbReference type="Proteomes" id="UP000789390">
    <property type="component" value="Unassembled WGS sequence"/>
</dbReference>
<keyword evidence="6 11" id="KW-0732">Signal</keyword>
<evidence type="ECO:0000256" key="11">
    <source>
        <dbReference type="PIRNR" id="PIRNR036893"/>
    </source>
</evidence>
<dbReference type="GO" id="GO:0000302">
    <property type="term" value="P:response to reactive oxygen species"/>
    <property type="evidence" value="ECO:0007669"/>
    <property type="project" value="TreeGrafter"/>
</dbReference>
<organism evidence="13 14">
    <name type="scientific">Daphnia galeata</name>
    <dbReference type="NCBI Taxonomy" id="27404"/>
    <lineage>
        <taxon>Eukaryota</taxon>
        <taxon>Metazoa</taxon>
        <taxon>Ecdysozoa</taxon>
        <taxon>Arthropoda</taxon>
        <taxon>Crustacea</taxon>
        <taxon>Branchiopoda</taxon>
        <taxon>Diplostraca</taxon>
        <taxon>Cladocera</taxon>
        <taxon>Anomopoda</taxon>
        <taxon>Daphniidae</taxon>
        <taxon>Daphnia</taxon>
    </lineage>
</organism>
<evidence type="ECO:0000256" key="1">
    <source>
        <dbReference type="ARBA" id="ARBA00004613"/>
    </source>
</evidence>
<evidence type="ECO:0000256" key="3">
    <source>
        <dbReference type="ARBA" id="ARBA00019890"/>
    </source>
</evidence>
<dbReference type="InterPro" id="IPR002969">
    <property type="entry name" value="ApolipopD"/>
</dbReference>
<evidence type="ECO:0000256" key="5">
    <source>
        <dbReference type="ARBA" id="ARBA00022525"/>
    </source>
</evidence>
<sequence>MSLISNDVNFWIILLIAVGCYQRVDAQVFSLAKCPTVSVVSNFDSSKYLGTWYNNRNYFAIFQAGLDCITANYQLNPADSNNITVTNKGLKMTTGATQTAIGWATVVESGKLSVNFPGAPPSQTANYLILDTDYDTYAVVWSCSNLGPISLRFAWILTRNQIPYPATVYTALAVFKKYGINTLKLKITNQFNCP</sequence>
<keyword evidence="7" id="KW-0446">Lipid-binding</keyword>
<dbReference type="Pfam" id="PF08212">
    <property type="entry name" value="Lipocalin_2"/>
    <property type="match status" value="1"/>
</dbReference>
<keyword evidence="10" id="KW-0873">Pyrrolidone carboxylic acid</keyword>
<feature type="chain" id="PRO_5035350787" description="Apolipoprotein D" evidence="11">
    <location>
        <begin position="27"/>
        <end position="194"/>
    </location>
</feature>
<dbReference type="EMBL" id="CAKKLH010000050">
    <property type="protein sequence ID" value="CAH0101077.1"/>
    <property type="molecule type" value="Genomic_DNA"/>
</dbReference>
<dbReference type="GO" id="GO:0005737">
    <property type="term" value="C:cytoplasm"/>
    <property type="evidence" value="ECO:0007669"/>
    <property type="project" value="TreeGrafter"/>
</dbReference>
<dbReference type="PANTHER" id="PTHR10612:SF34">
    <property type="entry name" value="APOLIPOPROTEIN D"/>
    <property type="match status" value="1"/>
</dbReference>
<keyword evidence="5" id="KW-0964">Secreted</keyword>